<feature type="domain" description="Aminoacyl-transfer RNA synthetases class-II family profile" evidence="12">
    <location>
        <begin position="27"/>
        <end position="324"/>
    </location>
</feature>
<dbReference type="Pfam" id="PF21996">
    <property type="entry name" value="HisZ-like"/>
    <property type="match status" value="1"/>
</dbReference>
<dbReference type="NCBIfam" id="TIGR00443">
    <property type="entry name" value="hisZ_biosyn_reg"/>
    <property type="match status" value="1"/>
</dbReference>
<dbReference type="GO" id="GO:0016757">
    <property type="term" value="F:glycosyltransferase activity"/>
    <property type="evidence" value="ECO:0007669"/>
    <property type="project" value="UniProtKB-KW"/>
</dbReference>
<evidence type="ECO:0000256" key="11">
    <source>
        <dbReference type="PIRSR" id="PIRSR001549-1"/>
    </source>
</evidence>
<dbReference type="PROSITE" id="PS50862">
    <property type="entry name" value="AA_TRNA_LIGASE_II"/>
    <property type="match status" value="1"/>
</dbReference>
<dbReference type="Pfam" id="PF13393">
    <property type="entry name" value="tRNA-synt_His"/>
    <property type="match status" value="1"/>
</dbReference>
<keyword evidence="14" id="KW-0808">Transferase</keyword>
<dbReference type="InterPro" id="IPR045864">
    <property type="entry name" value="aa-tRNA-synth_II/BPL/LPL"/>
</dbReference>
<proteinExistence type="inferred from homology"/>
<dbReference type="PIRSF" id="PIRSF001549">
    <property type="entry name" value="His-tRNA_synth"/>
    <property type="match status" value="1"/>
</dbReference>
<evidence type="ECO:0000256" key="6">
    <source>
        <dbReference type="ARBA" id="ARBA00022490"/>
    </source>
</evidence>
<feature type="binding site" evidence="11">
    <location>
        <position position="125"/>
    </location>
    <ligand>
        <name>L-histidine</name>
        <dbReference type="ChEBI" id="CHEBI:57595"/>
    </ligand>
</feature>
<dbReference type="GO" id="GO:0140096">
    <property type="term" value="F:catalytic activity, acting on a protein"/>
    <property type="evidence" value="ECO:0007669"/>
    <property type="project" value="UniProtKB-ARBA"/>
</dbReference>
<comment type="miscellaneous">
    <text evidence="10">This function is generally fulfilled by the C-terminal part of HisG, which is missing in some bacteria such as this one.</text>
</comment>
<dbReference type="EMBL" id="JACEIO010000023">
    <property type="protein sequence ID" value="MBA4537562.1"/>
    <property type="molecule type" value="Genomic_DNA"/>
</dbReference>
<gene>
    <name evidence="10" type="primary">hisZ</name>
    <name evidence="14" type="ORF">G4D64_09960</name>
    <name evidence="13" type="ORF">H1Z61_10565</name>
</gene>
<evidence type="ECO:0000313" key="15">
    <source>
        <dbReference type="Proteomes" id="UP000472971"/>
    </source>
</evidence>
<evidence type="ECO:0000313" key="16">
    <source>
        <dbReference type="Proteomes" id="UP000570010"/>
    </source>
</evidence>
<comment type="pathway">
    <text evidence="2 10">Amino-acid biosynthesis; L-histidine biosynthesis; L-histidine from 5-phospho-alpha-D-ribose 1-diphosphate: step 1/9.</text>
</comment>
<evidence type="ECO:0000256" key="3">
    <source>
        <dbReference type="ARBA" id="ARBA00005539"/>
    </source>
</evidence>
<dbReference type="Proteomes" id="UP000570010">
    <property type="component" value="Unassembled WGS sequence"/>
</dbReference>
<evidence type="ECO:0000256" key="5">
    <source>
        <dbReference type="ARBA" id="ARBA00020397"/>
    </source>
</evidence>
<evidence type="ECO:0000313" key="13">
    <source>
        <dbReference type="EMBL" id="MBA4537562.1"/>
    </source>
</evidence>
<dbReference type="UniPathway" id="UPA00031">
    <property type="reaction ID" value="UER00006"/>
</dbReference>
<dbReference type="Gene3D" id="3.40.50.12590">
    <property type="match status" value="1"/>
</dbReference>
<dbReference type="InterPro" id="IPR004516">
    <property type="entry name" value="HisRS/HisZ"/>
</dbReference>
<comment type="similarity">
    <text evidence="3 10">Belongs to the class-II aminoacyl-tRNA synthetase family. HisZ subfamily.</text>
</comment>
<comment type="function">
    <text evidence="9 10">Required for the first step of histidine biosynthesis. May allow the feedback regulation of ATP phosphoribosyltransferase activity by histidine.</text>
</comment>
<keyword evidence="14" id="KW-0328">Glycosyltransferase</keyword>
<comment type="subunit">
    <text evidence="4 10">Heteromultimer composed of HisG and HisZ subunits.</text>
</comment>
<feature type="binding site" evidence="11">
    <location>
        <position position="111"/>
    </location>
    <ligand>
        <name>L-histidine</name>
        <dbReference type="ChEBI" id="CHEBI:57595"/>
    </ligand>
</feature>
<evidence type="ECO:0000256" key="7">
    <source>
        <dbReference type="ARBA" id="ARBA00022605"/>
    </source>
</evidence>
<dbReference type="CDD" id="cd00773">
    <property type="entry name" value="HisRS-like_core"/>
    <property type="match status" value="1"/>
</dbReference>
<comment type="caution">
    <text evidence="14">The sequence shown here is derived from an EMBL/GenBank/DDBJ whole genome shotgun (WGS) entry which is preliminary data.</text>
</comment>
<organism evidence="14 15">
    <name type="scientific">Bacillus aquiflavi</name>
    <dbReference type="NCBI Taxonomy" id="2672567"/>
    <lineage>
        <taxon>Bacteria</taxon>
        <taxon>Bacillati</taxon>
        <taxon>Bacillota</taxon>
        <taxon>Bacilli</taxon>
        <taxon>Bacillales</taxon>
        <taxon>Bacillaceae</taxon>
        <taxon>Bacillus</taxon>
    </lineage>
</organism>
<dbReference type="RefSeq" id="WP_163242213.1">
    <property type="nucleotide sequence ID" value="NZ_JAAIWN010000021.1"/>
</dbReference>
<dbReference type="AlphaFoldDB" id="A0A6B3VUX7"/>
<keyword evidence="8 10" id="KW-0368">Histidine biosynthesis</keyword>
<keyword evidence="7 10" id="KW-0028">Amino-acid biosynthesis</keyword>
<dbReference type="PANTHER" id="PTHR43707:SF1">
    <property type="entry name" value="HISTIDINE--TRNA LIGASE, MITOCHONDRIAL-RELATED"/>
    <property type="match status" value="1"/>
</dbReference>
<dbReference type="NCBIfam" id="NF008941">
    <property type="entry name" value="PRK12292.2-4"/>
    <property type="match status" value="1"/>
</dbReference>
<keyword evidence="6 10" id="KW-0963">Cytoplasm</keyword>
<dbReference type="EMBL" id="JAAIWN010000021">
    <property type="protein sequence ID" value="NEY81819.1"/>
    <property type="molecule type" value="Genomic_DNA"/>
</dbReference>
<reference evidence="14 15" key="1">
    <citation type="submission" date="2020-02" db="EMBL/GenBank/DDBJ databases">
        <title>Bacillus aquiflavi sp. nov., isolated from yellow water of strong flavor Chinese baijiu in Yibin region of China.</title>
        <authorList>
            <person name="Xie J."/>
        </authorList>
    </citation>
    <scope>NUCLEOTIDE SEQUENCE [LARGE SCALE GENOMIC DNA]</scope>
    <source>
        <strain evidence="14 15">3H-10</strain>
    </source>
</reference>
<sequence>MAKLFMFEKPLGMRDMLPHLYERKNTVRLLMEEEIKKWGYQFIQTPMLEYYETVGSASAILDQQLFKLLDQQGHTLVLRPDMTAPIARVAASRLLHKGLPQRLAYSGSVFRAQQREGGRPAEFEQIGVECIGDETISADGEMIALMISTLQTAGLSNFRISIGHIGFVNELFTQILGTEERAETLRRFLYEKNYVGYREHVKSLLLSSIDKQRLLRLLDLQGGQETIIEAYNIIENERGKESLEQLTELWNVMKDYDMTENIHFDLSLISHMNYYTSVLFEVYAGNVGFPIGNGGRYDCLLKKFGKETVATGFALRIDRILEALGEWRKDSPVHCILFSDERRKEAFNKAAKERENGKRIVLQNINGVKNIDDCTNEFSDVSFLIGKGEKEQR</sequence>
<accession>A0A6B3VUX7</accession>
<feature type="binding site" evidence="11">
    <location>
        <begin position="81"/>
        <end position="83"/>
    </location>
    <ligand>
        <name>L-histidine</name>
        <dbReference type="ChEBI" id="CHEBI:57595"/>
    </ligand>
</feature>
<evidence type="ECO:0000256" key="8">
    <source>
        <dbReference type="ARBA" id="ARBA00023102"/>
    </source>
</evidence>
<evidence type="ECO:0000256" key="4">
    <source>
        <dbReference type="ARBA" id="ARBA00011496"/>
    </source>
</evidence>
<dbReference type="GO" id="GO:0000105">
    <property type="term" value="P:L-histidine biosynthetic process"/>
    <property type="evidence" value="ECO:0007669"/>
    <property type="project" value="UniProtKB-UniRule"/>
</dbReference>
<evidence type="ECO:0000256" key="9">
    <source>
        <dbReference type="ARBA" id="ARBA00025246"/>
    </source>
</evidence>
<feature type="binding site" evidence="11">
    <location>
        <begin position="274"/>
        <end position="275"/>
    </location>
    <ligand>
        <name>L-histidine</name>
        <dbReference type="ChEBI" id="CHEBI:57595"/>
    </ligand>
</feature>
<reference evidence="13 16" key="2">
    <citation type="submission" date="2020-07" db="EMBL/GenBank/DDBJ databases">
        <authorList>
            <person name="Feng H."/>
        </authorList>
    </citation>
    <scope>NUCLEOTIDE SEQUENCE [LARGE SCALE GENOMIC DNA]</scope>
    <source>
        <strain evidence="13">S-12</strain>
        <strain evidence="16">s-12</strain>
    </source>
</reference>
<dbReference type="InterPro" id="IPR041715">
    <property type="entry name" value="HisRS-like_core"/>
</dbReference>
<feature type="binding site" evidence="11">
    <location>
        <position position="129"/>
    </location>
    <ligand>
        <name>L-histidine</name>
        <dbReference type="ChEBI" id="CHEBI:57595"/>
    </ligand>
</feature>
<dbReference type="GO" id="GO:0005737">
    <property type="term" value="C:cytoplasm"/>
    <property type="evidence" value="ECO:0007669"/>
    <property type="project" value="UniProtKB-SubCell"/>
</dbReference>
<dbReference type="InterPro" id="IPR053846">
    <property type="entry name" value="HisZ-C"/>
</dbReference>
<evidence type="ECO:0000256" key="1">
    <source>
        <dbReference type="ARBA" id="ARBA00004496"/>
    </source>
</evidence>
<keyword evidence="15" id="KW-1185">Reference proteome</keyword>
<dbReference type="PANTHER" id="PTHR43707">
    <property type="entry name" value="HISTIDYL-TRNA SYNTHETASE"/>
    <property type="match status" value="1"/>
</dbReference>
<dbReference type="SUPFAM" id="SSF55681">
    <property type="entry name" value="Class II aaRS and biotin synthetases"/>
    <property type="match status" value="1"/>
</dbReference>
<evidence type="ECO:0000256" key="10">
    <source>
        <dbReference type="HAMAP-Rule" id="MF_00125"/>
    </source>
</evidence>
<name>A0A6B3VUX7_9BACI</name>
<protein>
    <recommendedName>
        <fullName evidence="5 10">ATP phosphoribosyltransferase regulatory subunit</fullName>
    </recommendedName>
</protein>
<dbReference type="GO" id="GO:0006427">
    <property type="term" value="P:histidyl-tRNA aminoacylation"/>
    <property type="evidence" value="ECO:0007669"/>
    <property type="project" value="InterPro"/>
</dbReference>
<dbReference type="GO" id="GO:0004821">
    <property type="term" value="F:histidine-tRNA ligase activity"/>
    <property type="evidence" value="ECO:0007669"/>
    <property type="project" value="InterPro"/>
</dbReference>
<dbReference type="InterPro" id="IPR004517">
    <property type="entry name" value="HisZ"/>
</dbReference>
<evidence type="ECO:0000313" key="14">
    <source>
        <dbReference type="EMBL" id="NEY81819.1"/>
    </source>
</evidence>
<dbReference type="InterPro" id="IPR006195">
    <property type="entry name" value="aa-tRNA-synth_II"/>
</dbReference>
<dbReference type="Gene3D" id="3.30.930.10">
    <property type="entry name" value="Bira Bifunctional Protein, Domain 2"/>
    <property type="match status" value="1"/>
</dbReference>
<dbReference type="Proteomes" id="UP000472971">
    <property type="component" value="Unassembled WGS sequence"/>
</dbReference>
<dbReference type="HAMAP" id="MF_00125">
    <property type="entry name" value="HisZ"/>
    <property type="match status" value="1"/>
</dbReference>
<evidence type="ECO:0000259" key="12">
    <source>
        <dbReference type="PROSITE" id="PS50862"/>
    </source>
</evidence>
<comment type="subcellular location">
    <subcellularLocation>
        <location evidence="1 10">Cytoplasm</location>
    </subcellularLocation>
</comment>
<evidence type="ECO:0000256" key="2">
    <source>
        <dbReference type="ARBA" id="ARBA00004667"/>
    </source>
</evidence>